<evidence type="ECO:0000256" key="6">
    <source>
        <dbReference type="SAM" id="MobiDB-lite"/>
    </source>
</evidence>
<dbReference type="GO" id="GO:0030134">
    <property type="term" value="C:COPII-coated ER to Golgi transport vesicle"/>
    <property type="evidence" value="ECO:0007669"/>
    <property type="project" value="TreeGrafter"/>
</dbReference>
<feature type="region of interest" description="Disordered" evidence="6">
    <location>
        <begin position="71"/>
        <end position="148"/>
    </location>
</feature>
<keyword evidence="3 8" id="KW-0732">Signal</keyword>
<evidence type="ECO:0000259" key="9">
    <source>
        <dbReference type="PROSITE" id="PS51328"/>
    </source>
</evidence>
<dbReference type="InterPro" id="IPR013320">
    <property type="entry name" value="ConA-like_dom_sf"/>
</dbReference>
<evidence type="ECO:0000313" key="10">
    <source>
        <dbReference type="EMBL" id="KAF0978473.1"/>
    </source>
</evidence>
<feature type="region of interest" description="Disordered" evidence="6">
    <location>
        <begin position="404"/>
        <end position="430"/>
    </location>
</feature>
<evidence type="ECO:0000256" key="7">
    <source>
        <dbReference type="SAM" id="Phobius"/>
    </source>
</evidence>
<dbReference type="GeneID" id="68109511"/>
<dbReference type="CDD" id="cd07308">
    <property type="entry name" value="lectin_leg-like"/>
    <property type="match status" value="1"/>
</dbReference>
<reference evidence="10 11" key="1">
    <citation type="journal article" date="2019" name="Sci. Rep.">
        <title>Nanopore sequencing improves the draft genome of the human pathogenic amoeba Naegleria fowleri.</title>
        <authorList>
            <person name="Liechti N."/>
            <person name="Schurch N."/>
            <person name="Bruggmann R."/>
            <person name="Wittwer M."/>
        </authorList>
    </citation>
    <scope>NUCLEOTIDE SEQUENCE [LARGE SCALE GENOMIC DNA]</scope>
    <source>
        <strain evidence="10 11">ATCC 30894</strain>
    </source>
</reference>
<gene>
    <name evidence="10" type="ORF">FDP41_002293</name>
</gene>
<evidence type="ECO:0000256" key="3">
    <source>
        <dbReference type="ARBA" id="ARBA00022729"/>
    </source>
</evidence>
<feature type="compositionally biased region" description="Acidic residues" evidence="6">
    <location>
        <begin position="85"/>
        <end position="98"/>
    </location>
</feature>
<sequence length="653" mass="74828">MKSRRFYGTAALLLLLFLLPFILDGMNQSYHQISSGLLSFSSGHGAISQSTTTTTSSFVVEAQRRRRRRLNLEKKLKTRRSSRDEYEEDDDDDDDEDNYNYRKPKKQKQQPPSPPPQQQPQEDDDEQNGDLDSASSTGGGGGGNSRAIAEKHSFKPPFLYGGQQGIPYWEYGGSAITTENYIRVVPNIKSRTGYIWNLEPVHMKSWQVEIDFLIHNTHSPGADGLAFWYAREPMKTGTLMGYTESFDGLGILFDTYDNNMDGDNPAVIAIMNHGGPMKLDVDNDFRANQLDRCRADFRNPTHGRTTARITYQNRMLSVYMDTTNSGQFTKCFEINNVHLKDGYYFGITAATGGLADNHDVHSFLAYDLAYEPHKEATESHHHRGWYDPYEEFQKYLEKQKKEEEILKNSQNEPQQDQHASTTDSSHTGNTLQHDVTAELERKKKEEEDTWAQEQKLFDDLKEKMKHVDEPQQEPAQTKPQQKSNEAQPPVQHHEGGAVTFNMQTGLLILEALEEVVRTIKKSSTKSDIINILEFVSEVSKKQEEVQRKFTEFSEDTKKDVAVTLAELKRDTDTLNSQLRRLDSLITNIYNDVGNIQRSHGDIQQGISKQSESLGEMQRFSNGWLLVIFIFFQIVFAIGFIYYKKFQESKTKFY</sequence>
<accession>A0A6A5BKE9</accession>
<evidence type="ECO:0000256" key="8">
    <source>
        <dbReference type="SAM" id="SignalP"/>
    </source>
</evidence>
<dbReference type="PANTHER" id="PTHR12223:SF28">
    <property type="entry name" value="LECTIN, MANNOSE BINDING 1 LIKE"/>
    <property type="match status" value="1"/>
</dbReference>
<keyword evidence="4 7" id="KW-1133">Transmembrane helix</keyword>
<dbReference type="Proteomes" id="UP000444721">
    <property type="component" value="Unassembled WGS sequence"/>
</dbReference>
<dbReference type="GO" id="GO:0006888">
    <property type="term" value="P:endoplasmic reticulum to Golgi vesicle-mediated transport"/>
    <property type="evidence" value="ECO:0007669"/>
    <property type="project" value="TreeGrafter"/>
</dbReference>
<name>A0A6A5BKE9_NAEFO</name>
<dbReference type="OrthoDB" id="270293at2759"/>
<dbReference type="Gene3D" id="2.60.120.200">
    <property type="match status" value="1"/>
</dbReference>
<dbReference type="AlphaFoldDB" id="A0A6A5BKE9"/>
<feature type="signal peptide" evidence="8">
    <location>
        <begin position="1"/>
        <end position="25"/>
    </location>
</feature>
<dbReference type="PANTHER" id="PTHR12223">
    <property type="entry name" value="VESICULAR MANNOSE-BINDING LECTIN"/>
    <property type="match status" value="1"/>
</dbReference>
<feature type="compositionally biased region" description="Polar residues" evidence="6">
    <location>
        <begin position="473"/>
        <end position="486"/>
    </location>
</feature>
<feature type="chain" id="PRO_5025505669" description="L-type lectin-like domain-containing protein" evidence="8">
    <location>
        <begin position="26"/>
        <end position="653"/>
    </location>
</feature>
<proteinExistence type="predicted"/>
<dbReference type="SUPFAM" id="SSF49899">
    <property type="entry name" value="Concanavalin A-like lectins/glucanases"/>
    <property type="match status" value="1"/>
</dbReference>
<dbReference type="OMA" id="ATMRMVY"/>
<dbReference type="RefSeq" id="XP_044563186.1">
    <property type="nucleotide sequence ID" value="XM_044705471.1"/>
</dbReference>
<feature type="region of interest" description="Disordered" evidence="6">
    <location>
        <begin position="44"/>
        <end position="63"/>
    </location>
</feature>
<evidence type="ECO:0000256" key="1">
    <source>
        <dbReference type="ARBA" id="ARBA00004479"/>
    </source>
</evidence>
<comment type="caution">
    <text evidence="10">The sequence shown here is derived from an EMBL/GenBank/DDBJ whole genome shotgun (WGS) entry which is preliminary data.</text>
</comment>
<dbReference type="Pfam" id="PF03388">
    <property type="entry name" value="Lectin_leg-like"/>
    <property type="match status" value="1"/>
</dbReference>
<dbReference type="EMBL" id="VFQX01000029">
    <property type="protein sequence ID" value="KAF0978473.1"/>
    <property type="molecule type" value="Genomic_DNA"/>
</dbReference>
<feature type="region of interest" description="Disordered" evidence="6">
    <location>
        <begin position="466"/>
        <end position="493"/>
    </location>
</feature>
<dbReference type="VEuPathDB" id="AmoebaDB:FDP41_002293"/>
<evidence type="ECO:0000313" key="11">
    <source>
        <dbReference type="Proteomes" id="UP000444721"/>
    </source>
</evidence>
<evidence type="ECO:0000256" key="4">
    <source>
        <dbReference type="ARBA" id="ARBA00022989"/>
    </source>
</evidence>
<dbReference type="InterPro" id="IPR005052">
    <property type="entry name" value="Lectin_leg"/>
</dbReference>
<dbReference type="GO" id="GO:0000139">
    <property type="term" value="C:Golgi membrane"/>
    <property type="evidence" value="ECO:0007669"/>
    <property type="project" value="TreeGrafter"/>
</dbReference>
<dbReference type="GO" id="GO:0005789">
    <property type="term" value="C:endoplasmic reticulum membrane"/>
    <property type="evidence" value="ECO:0007669"/>
    <property type="project" value="TreeGrafter"/>
</dbReference>
<organism evidence="10 11">
    <name type="scientific">Naegleria fowleri</name>
    <name type="common">Brain eating amoeba</name>
    <dbReference type="NCBI Taxonomy" id="5763"/>
    <lineage>
        <taxon>Eukaryota</taxon>
        <taxon>Discoba</taxon>
        <taxon>Heterolobosea</taxon>
        <taxon>Tetramitia</taxon>
        <taxon>Eutetramitia</taxon>
        <taxon>Vahlkampfiidae</taxon>
        <taxon>Naegleria</taxon>
    </lineage>
</organism>
<dbReference type="GO" id="GO:0005537">
    <property type="term" value="F:D-mannose binding"/>
    <property type="evidence" value="ECO:0007669"/>
    <property type="project" value="TreeGrafter"/>
</dbReference>
<feature type="domain" description="L-type lectin-like" evidence="9">
    <location>
        <begin position="146"/>
        <end position="368"/>
    </location>
</feature>
<evidence type="ECO:0000256" key="5">
    <source>
        <dbReference type="ARBA" id="ARBA00023136"/>
    </source>
</evidence>
<feature type="transmembrane region" description="Helical" evidence="7">
    <location>
        <begin position="622"/>
        <end position="642"/>
    </location>
</feature>
<dbReference type="GO" id="GO:0005793">
    <property type="term" value="C:endoplasmic reticulum-Golgi intermediate compartment"/>
    <property type="evidence" value="ECO:0007669"/>
    <property type="project" value="TreeGrafter"/>
</dbReference>
<evidence type="ECO:0000256" key="2">
    <source>
        <dbReference type="ARBA" id="ARBA00022692"/>
    </source>
</evidence>
<comment type="subcellular location">
    <subcellularLocation>
        <location evidence="1">Membrane</location>
        <topology evidence="1">Single-pass type I membrane protein</topology>
    </subcellularLocation>
</comment>
<feature type="compositionally biased region" description="Polar residues" evidence="6">
    <location>
        <begin position="408"/>
        <end position="430"/>
    </location>
</feature>
<keyword evidence="2 7" id="KW-0812">Transmembrane</keyword>
<keyword evidence="5 7" id="KW-0472">Membrane</keyword>
<keyword evidence="11" id="KW-1185">Reference proteome</keyword>
<dbReference type="VEuPathDB" id="AmoebaDB:NfTy_042720"/>
<protein>
    <recommendedName>
        <fullName evidence="9">L-type lectin-like domain-containing protein</fullName>
    </recommendedName>
</protein>
<dbReference type="InterPro" id="IPR051136">
    <property type="entry name" value="Intracellular_Lectin-GPT"/>
</dbReference>
<dbReference type="PROSITE" id="PS51328">
    <property type="entry name" value="L_LECTIN_LIKE"/>
    <property type="match status" value="1"/>
</dbReference>
<dbReference type="VEuPathDB" id="AmoebaDB:NF0008230"/>